<comment type="subunit">
    <text evidence="9">Homodimer.</text>
</comment>
<dbReference type="GO" id="GO:0016260">
    <property type="term" value="P:selenocysteine biosynthetic process"/>
    <property type="evidence" value="ECO:0007669"/>
    <property type="project" value="InterPro"/>
</dbReference>
<dbReference type="InterPro" id="IPR036676">
    <property type="entry name" value="PurM-like_C_sf"/>
</dbReference>
<evidence type="ECO:0000313" key="12">
    <source>
        <dbReference type="EMBL" id="GEN31683.1"/>
    </source>
</evidence>
<evidence type="ECO:0000256" key="9">
    <source>
        <dbReference type="HAMAP-Rule" id="MF_00625"/>
    </source>
</evidence>
<keyword evidence="13" id="KW-1185">Reference proteome</keyword>
<dbReference type="HAMAP" id="MF_00625">
    <property type="entry name" value="SelD"/>
    <property type="match status" value="1"/>
</dbReference>
<dbReference type="InterPro" id="IPR016188">
    <property type="entry name" value="PurM-like_N"/>
</dbReference>
<feature type="domain" description="PurM-like N-terminal" evidence="10">
    <location>
        <begin position="21"/>
        <end position="128"/>
    </location>
</feature>
<keyword evidence="6 9" id="KW-0067">ATP-binding</keyword>
<dbReference type="GO" id="GO:0005524">
    <property type="term" value="F:ATP binding"/>
    <property type="evidence" value="ECO:0007669"/>
    <property type="project" value="UniProtKB-UniRule"/>
</dbReference>
<dbReference type="Pfam" id="PF02769">
    <property type="entry name" value="AIRS_C"/>
    <property type="match status" value="1"/>
</dbReference>
<evidence type="ECO:0000256" key="6">
    <source>
        <dbReference type="ARBA" id="ARBA00022840"/>
    </source>
</evidence>
<keyword evidence="2 9" id="KW-0808">Transferase</keyword>
<feature type="binding site" description="in other chain" evidence="9">
    <location>
        <position position="62"/>
    </location>
    <ligand>
        <name>ATP</name>
        <dbReference type="ChEBI" id="CHEBI:30616"/>
        <note>ligand shared between dimeric partners</note>
    </ligand>
</feature>
<protein>
    <recommendedName>
        <fullName evidence="9">Selenide, water dikinase</fullName>
        <ecNumber evidence="9">2.7.9.3</ecNumber>
    </recommendedName>
    <alternativeName>
        <fullName evidence="9">Selenium donor protein</fullName>
    </alternativeName>
    <alternativeName>
        <fullName evidence="9">Selenophosphate synthase</fullName>
    </alternativeName>
</protein>
<dbReference type="EC" id="2.7.9.3" evidence="9"/>
<evidence type="ECO:0000256" key="2">
    <source>
        <dbReference type="ARBA" id="ARBA00022679"/>
    </source>
</evidence>
<evidence type="ECO:0000256" key="7">
    <source>
        <dbReference type="ARBA" id="ARBA00022842"/>
    </source>
</evidence>
<dbReference type="InterPro" id="IPR010918">
    <property type="entry name" value="PurM-like_C_dom"/>
</dbReference>
<comment type="cofactor">
    <cofactor evidence="9">
        <name>Mg(2+)</name>
        <dbReference type="ChEBI" id="CHEBI:18420"/>
    </cofactor>
    <text evidence="9">Binds 1 Mg(2+) ion per monomer.</text>
</comment>
<dbReference type="Proteomes" id="UP000321491">
    <property type="component" value="Unassembled WGS sequence"/>
</dbReference>
<gene>
    <name evidence="9 12" type="primary">selD</name>
    <name evidence="12" type="ORF">CQU01_19210</name>
</gene>
<evidence type="ECO:0000256" key="5">
    <source>
        <dbReference type="ARBA" id="ARBA00022777"/>
    </source>
</evidence>
<dbReference type="CDD" id="cd02195">
    <property type="entry name" value="SelD"/>
    <property type="match status" value="1"/>
</dbReference>
<dbReference type="InterPro" id="IPR023061">
    <property type="entry name" value="SelD_I"/>
</dbReference>
<evidence type="ECO:0000256" key="8">
    <source>
        <dbReference type="ARBA" id="ARBA00023266"/>
    </source>
</evidence>
<evidence type="ECO:0000259" key="11">
    <source>
        <dbReference type="Pfam" id="PF02769"/>
    </source>
</evidence>
<dbReference type="GO" id="GO:0005737">
    <property type="term" value="C:cytoplasm"/>
    <property type="evidence" value="ECO:0007669"/>
    <property type="project" value="TreeGrafter"/>
</dbReference>
<comment type="catalytic activity">
    <reaction evidence="9">
        <text>hydrogenselenide + ATP + H2O = selenophosphate + AMP + phosphate + 2 H(+)</text>
        <dbReference type="Rhea" id="RHEA:18737"/>
        <dbReference type="ChEBI" id="CHEBI:15377"/>
        <dbReference type="ChEBI" id="CHEBI:15378"/>
        <dbReference type="ChEBI" id="CHEBI:16144"/>
        <dbReference type="ChEBI" id="CHEBI:29317"/>
        <dbReference type="ChEBI" id="CHEBI:30616"/>
        <dbReference type="ChEBI" id="CHEBI:43474"/>
        <dbReference type="ChEBI" id="CHEBI:456215"/>
        <dbReference type="EC" id="2.7.9.3"/>
    </reaction>
</comment>
<dbReference type="PANTHER" id="PTHR10256">
    <property type="entry name" value="SELENIDE, WATER DIKINASE"/>
    <property type="match status" value="1"/>
</dbReference>
<dbReference type="InterPro" id="IPR036921">
    <property type="entry name" value="PurM-like_N_sf"/>
</dbReference>
<dbReference type="EMBL" id="BJXW01000021">
    <property type="protein sequence ID" value="GEN31683.1"/>
    <property type="molecule type" value="Genomic_DNA"/>
</dbReference>
<keyword evidence="8 9" id="KW-0711">Selenium</keyword>
<evidence type="ECO:0000256" key="1">
    <source>
        <dbReference type="ARBA" id="ARBA00008026"/>
    </source>
</evidence>
<comment type="caution">
    <text evidence="9">Lacks conserved residue(s) required for the propagation of feature annotation.</text>
</comment>
<dbReference type="GO" id="GO:0004756">
    <property type="term" value="F:selenide, water dikinase activity"/>
    <property type="evidence" value="ECO:0007669"/>
    <property type="project" value="UniProtKB-UniRule"/>
</dbReference>
<name>A0A511V1Q0_9BACI</name>
<feature type="domain" description="PurM-like C-terminal" evidence="11">
    <location>
        <begin position="140"/>
        <end position="319"/>
    </location>
</feature>
<evidence type="ECO:0000256" key="4">
    <source>
        <dbReference type="ARBA" id="ARBA00022741"/>
    </source>
</evidence>
<feature type="binding site" evidence="9">
    <location>
        <position position="198"/>
    </location>
    <ligand>
        <name>Mg(2+)</name>
        <dbReference type="ChEBI" id="CHEBI:18420"/>
    </ligand>
</feature>
<dbReference type="SUPFAM" id="SSF56042">
    <property type="entry name" value="PurM C-terminal domain-like"/>
    <property type="match status" value="1"/>
</dbReference>
<comment type="function">
    <text evidence="9">Synthesizes selenophosphate from selenide and ATP.</text>
</comment>
<keyword evidence="7 9" id="KW-0460">Magnesium</keyword>
<comment type="similarity">
    <text evidence="1 9">Belongs to the selenophosphate synthase 1 family. Class I subfamily.</text>
</comment>
<dbReference type="GO" id="GO:0000287">
    <property type="term" value="F:magnesium ion binding"/>
    <property type="evidence" value="ECO:0007669"/>
    <property type="project" value="UniProtKB-UniRule"/>
</dbReference>
<dbReference type="NCBIfam" id="NF002098">
    <property type="entry name" value="PRK00943.1"/>
    <property type="match status" value="1"/>
</dbReference>
<feature type="binding site" description="in other chain" evidence="9">
    <location>
        <begin position="19"/>
        <end position="21"/>
    </location>
    <ligand>
        <name>ATP</name>
        <dbReference type="ChEBI" id="CHEBI:30616"/>
        <note>ligand shared between dimeric partners</note>
    </ligand>
</feature>
<dbReference type="InterPro" id="IPR004536">
    <property type="entry name" value="SPS/SelD"/>
</dbReference>
<keyword evidence="5 9" id="KW-0418">Kinase</keyword>
<keyword evidence="3 9" id="KW-0479">Metal-binding</keyword>
<organism evidence="12 13">
    <name type="scientific">Cerasibacillus quisquiliarum</name>
    <dbReference type="NCBI Taxonomy" id="227865"/>
    <lineage>
        <taxon>Bacteria</taxon>
        <taxon>Bacillati</taxon>
        <taxon>Bacillota</taxon>
        <taxon>Bacilli</taxon>
        <taxon>Bacillales</taxon>
        <taxon>Bacillaceae</taxon>
        <taxon>Cerasibacillus</taxon>
    </lineage>
</organism>
<reference evidence="12 13" key="1">
    <citation type="submission" date="2019-07" db="EMBL/GenBank/DDBJ databases">
        <title>Whole genome shotgun sequence of Cerasibacillus quisquiliarum NBRC 102429.</title>
        <authorList>
            <person name="Hosoyama A."/>
            <person name="Uohara A."/>
            <person name="Ohji S."/>
            <person name="Ichikawa N."/>
        </authorList>
    </citation>
    <scope>NUCLEOTIDE SEQUENCE [LARGE SCALE GENOMIC DNA]</scope>
    <source>
        <strain evidence="12 13">NBRC 102429</strain>
    </source>
</reference>
<feature type="binding site" description="in other chain" evidence="9">
    <location>
        <position position="39"/>
    </location>
    <ligand>
        <name>ATP</name>
        <dbReference type="ChEBI" id="CHEBI:30616"/>
        <note>ligand shared between dimeric partners</note>
    </ligand>
</feature>
<dbReference type="Gene3D" id="3.90.650.10">
    <property type="entry name" value="PurM-like C-terminal domain"/>
    <property type="match status" value="1"/>
</dbReference>
<dbReference type="PIRSF" id="PIRSF036407">
    <property type="entry name" value="Selenphspht_syn"/>
    <property type="match status" value="1"/>
</dbReference>
<evidence type="ECO:0000256" key="3">
    <source>
        <dbReference type="ARBA" id="ARBA00022723"/>
    </source>
</evidence>
<dbReference type="Gene3D" id="3.30.1330.10">
    <property type="entry name" value="PurM-like, N-terminal domain"/>
    <property type="match status" value="1"/>
</dbReference>
<proteinExistence type="inferred from homology"/>
<feature type="binding site" evidence="9">
    <location>
        <position position="22"/>
    </location>
    <ligand>
        <name>Mg(2+)</name>
        <dbReference type="ChEBI" id="CHEBI:18420"/>
    </ligand>
</feature>
<dbReference type="FunFam" id="3.90.650.10:FF:000004">
    <property type="entry name" value="Selenide, water dikinase"/>
    <property type="match status" value="1"/>
</dbReference>
<evidence type="ECO:0000313" key="13">
    <source>
        <dbReference type="Proteomes" id="UP000321491"/>
    </source>
</evidence>
<dbReference type="AlphaFoldDB" id="A0A511V1Q0"/>
<dbReference type="NCBIfam" id="TIGR00476">
    <property type="entry name" value="selD"/>
    <property type="match status" value="1"/>
</dbReference>
<dbReference type="PANTHER" id="PTHR10256:SF0">
    <property type="entry name" value="INACTIVE SELENIDE, WATER DIKINASE-LIKE PROTEIN-RELATED"/>
    <property type="match status" value="1"/>
</dbReference>
<accession>A0A511V1Q0</accession>
<keyword evidence="4 9" id="KW-0547">Nucleotide-binding</keyword>
<sequence>MRYLPQDQSDPNVIVGLDHADDGSVYKLTDDIALIQTVDFFTPVVNDPYKYGQIAAANSLSDVYAMGGTPKTVLNIVAYPMPDIGPEILAKILQGSSDKVKEAGAQVVGGHSVIDNEPKFGLSVTGIVHPDKFYRNTGAKPGDVLILTKPIGIGILTTAIKRGVLSEDKTELVTEVMCTLNKYAAETLKDFHPHAVTDVTGFGLLGHAYEMAKGSHVSLVIENEKVPVLPGTKELAEEHVIPGGSWENHRWLIDVVQYPENMSEVEQVILCDAITSGGLLISLPIEEAQPYIQQLKNNHDIEAKVIGEVIEQKEKAIYVK</sequence>
<feature type="binding site" evidence="9">
    <location>
        <position position="62"/>
    </location>
    <ligand>
        <name>Mg(2+)</name>
        <dbReference type="ChEBI" id="CHEBI:18420"/>
    </ligand>
</feature>
<comment type="caution">
    <text evidence="12">The sequence shown here is derived from an EMBL/GenBank/DDBJ whole genome shotgun (WGS) entry which is preliminary data.</text>
</comment>
<feature type="binding site" evidence="9">
    <location>
        <begin position="110"/>
        <end position="112"/>
    </location>
    <ligand>
        <name>ATP</name>
        <dbReference type="ChEBI" id="CHEBI:30616"/>
        <note>ligand shared between dimeric partners</note>
    </ligand>
</feature>
<dbReference type="SUPFAM" id="SSF55326">
    <property type="entry name" value="PurM N-terminal domain-like"/>
    <property type="match status" value="1"/>
</dbReference>
<dbReference type="Pfam" id="PF00586">
    <property type="entry name" value="AIRS"/>
    <property type="match status" value="1"/>
</dbReference>
<evidence type="ECO:0000259" key="10">
    <source>
        <dbReference type="Pfam" id="PF00586"/>
    </source>
</evidence>